<evidence type="ECO:0000256" key="4">
    <source>
        <dbReference type="ARBA" id="ARBA00022963"/>
    </source>
</evidence>
<evidence type="ECO:0000256" key="5">
    <source>
        <dbReference type="ARBA" id="ARBA00023098"/>
    </source>
</evidence>
<feature type="chain" id="PRO_5004579310" description="Phospholipase A2-like central domain-containing protein" evidence="6">
    <location>
        <begin position="21"/>
        <end position="910"/>
    </location>
</feature>
<evidence type="ECO:0000259" key="7">
    <source>
        <dbReference type="SMART" id="SM00085"/>
    </source>
</evidence>
<dbReference type="PANTHER" id="PTHR12253">
    <property type="entry name" value="RH14732P"/>
    <property type="match status" value="1"/>
</dbReference>
<dbReference type="SUPFAM" id="SSF48619">
    <property type="entry name" value="Phospholipase A2, PLA2"/>
    <property type="match status" value="4"/>
</dbReference>
<reference evidence="9" key="1">
    <citation type="submission" date="2011-05" db="EMBL/GenBank/DDBJ databases">
        <authorList>
            <person name="Richards S.R."/>
            <person name="Qu J."/>
            <person name="Jiang H."/>
            <person name="Jhangiani S.N."/>
            <person name="Agravi P."/>
            <person name="Goodspeed R."/>
            <person name="Gross S."/>
            <person name="Mandapat C."/>
            <person name="Jackson L."/>
            <person name="Mathew T."/>
            <person name="Pu L."/>
            <person name="Thornton R."/>
            <person name="Saada N."/>
            <person name="Wilczek-Boney K.B."/>
            <person name="Lee S."/>
            <person name="Kovar C."/>
            <person name="Wu Y."/>
            <person name="Scherer S.E."/>
            <person name="Worley K.C."/>
            <person name="Muzny D.M."/>
            <person name="Gibbs R."/>
        </authorList>
    </citation>
    <scope>NUCLEOTIDE SEQUENCE</scope>
    <source>
        <strain evidence="9">Brora</strain>
    </source>
</reference>
<evidence type="ECO:0000256" key="2">
    <source>
        <dbReference type="ARBA" id="ARBA00004613"/>
    </source>
</evidence>
<organism evidence="8 9">
    <name type="scientific">Strigamia maritima</name>
    <name type="common">European centipede</name>
    <name type="synonym">Geophilus maritimus</name>
    <dbReference type="NCBI Taxonomy" id="126957"/>
    <lineage>
        <taxon>Eukaryota</taxon>
        <taxon>Metazoa</taxon>
        <taxon>Ecdysozoa</taxon>
        <taxon>Arthropoda</taxon>
        <taxon>Myriapoda</taxon>
        <taxon>Chilopoda</taxon>
        <taxon>Pleurostigmophora</taxon>
        <taxon>Geophilomorpha</taxon>
        <taxon>Linotaeniidae</taxon>
        <taxon>Strigamia</taxon>
    </lineage>
</organism>
<comment type="subcellular location">
    <subcellularLocation>
        <location evidence="2">Secreted</location>
    </subcellularLocation>
</comment>
<dbReference type="GO" id="GO:0004623">
    <property type="term" value="F:phospholipase A2 activity"/>
    <property type="evidence" value="ECO:0007669"/>
    <property type="project" value="InterPro"/>
</dbReference>
<reference evidence="8" key="2">
    <citation type="submission" date="2015-02" db="UniProtKB">
        <authorList>
            <consortium name="EnsemblMetazoa"/>
        </authorList>
    </citation>
    <scope>IDENTIFICATION</scope>
</reference>
<dbReference type="Proteomes" id="UP000014500">
    <property type="component" value="Unassembled WGS sequence"/>
</dbReference>
<dbReference type="AlphaFoldDB" id="T1ILL8"/>
<sequence>MYHKLIVLLLLSCLCSQCSALGFILCSNHHYFIEEKTKYLTSLEFGHGGVTECRDYGQIDNLLAFWIKLPFHCVTEVSKDRLGSIMKFCPKIYRDRLLPSIILDGLPRLRFNIDPGTYWCRDGNISRYDTELGIFKGLESCCRIHDYCPDYIKAGQTKYGITNDKMGTISSCDCDDKLYECLHEVNHIEADNIGFIFANLLAMPCFKKDYPIVKCLQNGGYLAMYQNFVQYLLVASLYGQCSGLGYIFCSDYHYFIEEKTNHLTYLQFGLSGITECKDYGNVNTLQAFFIKLPFHCVTKVSNQGLESIMKFCPKIYNDQLLSSIIFDQLPKFAPKINPGIKVSKLVNNKTVTNAISGTYWCGAGNISRSNKDIDLGTLSELDSCCRTHDHCPDFIDVDQTKYGITNDKAGTISSCNCDDTFFQCLHDVKHVTADNVGFIFFNVLAMPCFKKEYPIVKCVEYEGFLNEQCKVYQLDTSKKPKYQLFDSKMAQSLVILFLLALCGHCSGLGFLLCGNSHYYIEEETNHLTSAKFGLGGVTECKDYGIISKLQAFWIKLPFHCVTEVTNEGLESVMKFCPKIYKDRLLLNLILDSIPKFSFKINPGTNWCGAGNISKSDIDLGTLAKLDSCCRTHDHCPDYINVDETKYGITNNQAGTISNCHCDDTFFQCLHDVQHISADNVGFLFANVLGMPCFKEEYPIVKCIEYGGNFFQAFYIKLPHHCVTTVNEEGLDSVMKLCPQIQSDRLISSLILDRLPKYRYNIFPGTKWCGAGNIASSPDDVGFFKKLDSCCKVHDQCPEGIPVGETIHGIKNTFSGTISHCDCDETFYNCLRDVKHIAANNVGFTFFNILAMPCFKKDYPIIKCLEKGGLSNSQCQKYEHDLSKTEKTWQLFDSKLYRSTGLKGVISDILL</sequence>
<dbReference type="EMBL" id="JH430850">
    <property type="status" value="NOT_ANNOTATED_CDS"/>
    <property type="molecule type" value="Genomic_DNA"/>
</dbReference>
<dbReference type="GO" id="GO:0016042">
    <property type="term" value="P:lipid catabolic process"/>
    <property type="evidence" value="ECO:0007669"/>
    <property type="project" value="UniProtKB-KW"/>
</dbReference>
<dbReference type="InterPro" id="IPR033113">
    <property type="entry name" value="PLA2_histidine"/>
</dbReference>
<dbReference type="GO" id="GO:0050482">
    <property type="term" value="P:arachidonate secretion"/>
    <property type="evidence" value="ECO:0007669"/>
    <property type="project" value="InterPro"/>
</dbReference>
<keyword evidence="3" id="KW-0964">Secreted</keyword>
<keyword evidence="9" id="KW-1185">Reference proteome</keyword>
<name>T1ILL8_STRMM</name>
<dbReference type="SMART" id="SM00085">
    <property type="entry name" value="PA2c"/>
    <property type="match status" value="1"/>
</dbReference>
<protein>
    <recommendedName>
        <fullName evidence="7">Phospholipase A2-like central domain-containing protein</fullName>
    </recommendedName>
</protein>
<evidence type="ECO:0000256" key="6">
    <source>
        <dbReference type="SAM" id="SignalP"/>
    </source>
</evidence>
<dbReference type="Pfam" id="PF05826">
    <property type="entry name" value="Phospholip_A2_2"/>
    <property type="match status" value="4"/>
</dbReference>
<evidence type="ECO:0000313" key="9">
    <source>
        <dbReference type="Proteomes" id="UP000014500"/>
    </source>
</evidence>
<dbReference type="InterPro" id="IPR036444">
    <property type="entry name" value="PLipase_A2_dom_sf"/>
</dbReference>
<dbReference type="GO" id="GO:0006644">
    <property type="term" value="P:phospholipid metabolic process"/>
    <property type="evidence" value="ECO:0007669"/>
    <property type="project" value="InterPro"/>
</dbReference>
<evidence type="ECO:0000256" key="1">
    <source>
        <dbReference type="ARBA" id="ARBA00001913"/>
    </source>
</evidence>
<dbReference type="EnsemblMetazoa" id="SMAR001851-RA">
    <property type="protein sequence ID" value="SMAR001851-PA"/>
    <property type="gene ID" value="SMAR001851"/>
</dbReference>
<keyword evidence="4" id="KW-0442">Lipid degradation</keyword>
<feature type="signal peptide" evidence="6">
    <location>
        <begin position="1"/>
        <end position="20"/>
    </location>
</feature>
<dbReference type="STRING" id="126957.T1ILL8"/>
<dbReference type="InterPro" id="IPR016090">
    <property type="entry name" value="PLA2-like_dom"/>
</dbReference>
<keyword evidence="5" id="KW-0443">Lipid metabolism</keyword>
<keyword evidence="6" id="KW-0732">Signal</keyword>
<dbReference type="GO" id="GO:0005576">
    <property type="term" value="C:extracellular region"/>
    <property type="evidence" value="ECO:0007669"/>
    <property type="project" value="UniProtKB-SubCell"/>
</dbReference>
<evidence type="ECO:0000313" key="8">
    <source>
        <dbReference type="EnsemblMetazoa" id="SMAR001851-PA"/>
    </source>
</evidence>
<dbReference type="PROSITE" id="PS00118">
    <property type="entry name" value="PA2_HIS"/>
    <property type="match status" value="3"/>
</dbReference>
<dbReference type="Gene3D" id="1.20.90.10">
    <property type="entry name" value="Phospholipase A2 domain"/>
    <property type="match status" value="4"/>
</dbReference>
<accession>T1ILL8</accession>
<dbReference type="HOGENOM" id="CLU_319413_0_0_1"/>
<dbReference type="eggNOG" id="ENOG502S1MS">
    <property type="taxonomic scope" value="Eukaryota"/>
</dbReference>
<comment type="cofactor">
    <cofactor evidence="1">
        <name>Ca(2+)</name>
        <dbReference type="ChEBI" id="CHEBI:29108"/>
    </cofactor>
</comment>
<proteinExistence type="predicted"/>
<evidence type="ECO:0000256" key="3">
    <source>
        <dbReference type="ARBA" id="ARBA00022525"/>
    </source>
</evidence>
<feature type="domain" description="Phospholipase A2-like central" evidence="7">
    <location>
        <begin position="338"/>
        <end position="470"/>
    </location>
</feature>